<evidence type="ECO:0000259" key="8">
    <source>
        <dbReference type="PROSITE" id="PS50090"/>
    </source>
</evidence>
<sequence length="258" mass="29515">MTRTLRVDKNGLRKGPWSKDEDDKLKAYIERYGHWNWREIPKFAGVKRCGKSCRLRWMNYLRPNIKHGNFTKEEEDLIMDMHNKIGNKWSKIASELPGRSDNEIKNYWHTHLKKRGTKDQNDPKNTSHATKKHTNIKSNLLESSEIRGHDEVETLCASSTSELSCANTHDYPCVTKSTPLAPPSFSSSSSSLASDSLISSGDSIPTNGNEYDDFWTEPCFADLDGVSNVMMTPGDIDELIMWSTTIDLNSQYHYEFMI</sequence>
<evidence type="ECO:0000256" key="2">
    <source>
        <dbReference type="ARBA" id="ARBA00022737"/>
    </source>
</evidence>
<feature type="domain" description="HTH myb-type" evidence="9">
    <location>
        <begin position="9"/>
        <end position="61"/>
    </location>
</feature>
<evidence type="ECO:0000259" key="9">
    <source>
        <dbReference type="PROSITE" id="PS51294"/>
    </source>
</evidence>
<evidence type="ECO:0000256" key="1">
    <source>
        <dbReference type="ARBA" id="ARBA00004123"/>
    </source>
</evidence>
<protein>
    <submittedName>
        <fullName evidence="10">Uncharacterized protein</fullName>
    </submittedName>
</protein>
<evidence type="ECO:0000313" key="10">
    <source>
        <dbReference type="EMBL" id="KAI7732127.1"/>
    </source>
</evidence>
<evidence type="ECO:0000256" key="5">
    <source>
        <dbReference type="ARBA" id="ARBA00023163"/>
    </source>
</evidence>
<dbReference type="PANTHER" id="PTHR10641:SF1277">
    <property type="entry name" value="HOMEODOMAIN-LIKE PROTEIN-RELATED"/>
    <property type="match status" value="1"/>
</dbReference>
<dbReference type="PANTHER" id="PTHR10641">
    <property type="entry name" value="MYB FAMILY TRANSCRIPTION FACTOR"/>
    <property type="match status" value="1"/>
</dbReference>
<dbReference type="GO" id="GO:0003677">
    <property type="term" value="F:DNA binding"/>
    <property type="evidence" value="ECO:0007669"/>
    <property type="project" value="UniProtKB-KW"/>
</dbReference>
<dbReference type="SUPFAM" id="SSF46689">
    <property type="entry name" value="Homeodomain-like"/>
    <property type="match status" value="1"/>
</dbReference>
<dbReference type="PROSITE" id="PS50090">
    <property type="entry name" value="MYB_LIKE"/>
    <property type="match status" value="2"/>
</dbReference>
<comment type="caution">
    <text evidence="10">The sequence shown here is derived from an EMBL/GenBank/DDBJ whole genome shotgun (WGS) entry which is preliminary data.</text>
</comment>
<dbReference type="FunFam" id="1.10.10.60:FF:000015">
    <property type="entry name" value="Transcription factor RAX3"/>
    <property type="match status" value="1"/>
</dbReference>
<evidence type="ECO:0000256" key="6">
    <source>
        <dbReference type="ARBA" id="ARBA00023242"/>
    </source>
</evidence>
<gene>
    <name evidence="10" type="ORF">M8C21_025486</name>
</gene>
<organism evidence="10 11">
    <name type="scientific">Ambrosia artemisiifolia</name>
    <name type="common">Common ragweed</name>
    <dbReference type="NCBI Taxonomy" id="4212"/>
    <lineage>
        <taxon>Eukaryota</taxon>
        <taxon>Viridiplantae</taxon>
        <taxon>Streptophyta</taxon>
        <taxon>Embryophyta</taxon>
        <taxon>Tracheophyta</taxon>
        <taxon>Spermatophyta</taxon>
        <taxon>Magnoliopsida</taxon>
        <taxon>eudicotyledons</taxon>
        <taxon>Gunneridae</taxon>
        <taxon>Pentapetalae</taxon>
        <taxon>asterids</taxon>
        <taxon>campanulids</taxon>
        <taxon>Asterales</taxon>
        <taxon>Asteraceae</taxon>
        <taxon>Asteroideae</taxon>
        <taxon>Heliantheae alliance</taxon>
        <taxon>Heliantheae</taxon>
        <taxon>Ambrosia</taxon>
    </lineage>
</organism>
<dbReference type="Gene3D" id="1.10.10.60">
    <property type="entry name" value="Homeodomain-like"/>
    <property type="match status" value="2"/>
</dbReference>
<keyword evidence="5" id="KW-0804">Transcription</keyword>
<dbReference type="Pfam" id="PF00249">
    <property type="entry name" value="Myb_DNA-binding"/>
    <property type="match status" value="2"/>
</dbReference>
<name>A0AAD5BZ39_AMBAR</name>
<dbReference type="GO" id="GO:0005634">
    <property type="term" value="C:nucleus"/>
    <property type="evidence" value="ECO:0007669"/>
    <property type="project" value="UniProtKB-SubCell"/>
</dbReference>
<feature type="domain" description="Myb-like" evidence="8">
    <location>
        <begin position="9"/>
        <end position="61"/>
    </location>
</feature>
<dbReference type="CDD" id="cd00167">
    <property type="entry name" value="SANT"/>
    <property type="match status" value="2"/>
</dbReference>
<dbReference type="EMBL" id="JAMZMK010010302">
    <property type="protein sequence ID" value="KAI7732127.1"/>
    <property type="molecule type" value="Genomic_DNA"/>
</dbReference>
<evidence type="ECO:0000313" key="11">
    <source>
        <dbReference type="Proteomes" id="UP001206925"/>
    </source>
</evidence>
<feature type="domain" description="HTH myb-type" evidence="9">
    <location>
        <begin position="62"/>
        <end position="116"/>
    </location>
</feature>
<feature type="region of interest" description="Disordered" evidence="7">
    <location>
        <begin position="111"/>
        <end position="144"/>
    </location>
</feature>
<keyword evidence="2" id="KW-0677">Repeat</keyword>
<dbReference type="InterPro" id="IPR017930">
    <property type="entry name" value="Myb_dom"/>
</dbReference>
<dbReference type="InterPro" id="IPR009057">
    <property type="entry name" value="Homeodomain-like_sf"/>
</dbReference>
<comment type="subcellular location">
    <subcellularLocation>
        <location evidence="1">Nucleus</location>
    </subcellularLocation>
</comment>
<feature type="domain" description="Myb-like" evidence="8">
    <location>
        <begin position="62"/>
        <end position="112"/>
    </location>
</feature>
<dbReference type="SMART" id="SM00717">
    <property type="entry name" value="SANT"/>
    <property type="match status" value="2"/>
</dbReference>
<keyword evidence="11" id="KW-1185">Reference proteome</keyword>
<dbReference type="AlphaFoldDB" id="A0AAD5BZ39"/>
<dbReference type="PROSITE" id="PS51294">
    <property type="entry name" value="HTH_MYB"/>
    <property type="match status" value="2"/>
</dbReference>
<evidence type="ECO:0000256" key="3">
    <source>
        <dbReference type="ARBA" id="ARBA00023015"/>
    </source>
</evidence>
<dbReference type="Proteomes" id="UP001206925">
    <property type="component" value="Unassembled WGS sequence"/>
</dbReference>
<accession>A0AAD5BZ39</accession>
<dbReference type="InterPro" id="IPR015495">
    <property type="entry name" value="Myb_TF_plants"/>
</dbReference>
<evidence type="ECO:0000256" key="7">
    <source>
        <dbReference type="SAM" id="MobiDB-lite"/>
    </source>
</evidence>
<reference evidence="10" key="1">
    <citation type="submission" date="2022-06" db="EMBL/GenBank/DDBJ databases">
        <title>Uncovering the hologenomic basis of an extraordinary plant invasion.</title>
        <authorList>
            <person name="Bieker V.C."/>
            <person name="Martin M.D."/>
            <person name="Gilbert T."/>
            <person name="Hodgins K."/>
            <person name="Battlay P."/>
            <person name="Petersen B."/>
            <person name="Wilson J."/>
        </authorList>
    </citation>
    <scope>NUCLEOTIDE SEQUENCE</scope>
    <source>
        <strain evidence="10">AA19_3_7</strain>
        <tissue evidence="10">Leaf</tissue>
    </source>
</reference>
<keyword evidence="6" id="KW-0539">Nucleus</keyword>
<proteinExistence type="predicted"/>
<keyword evidence="4" id="KW-0238">DNA-binding</keyword>
<dbReference type="InterPro" id="IPR001005">
    <property type="entry name" value="SANT/Myb"/>
</dbReference>
<evidence type="ECO:0000256" key="4">
    <source>
        <dbReference type="ARBA" id="ARBA00023125"/>
    </source>
</evidence>
<keyword evidence="3" id="KW-0805">Transcription regulation</keyword>